<accession>A0ABY1ZTX5</accession>
<evidence type="ECO:0000313" key="1">
    <source>
        <dbReference type="EMBL" id="TBW58824.1"/>
    </source>
</evidence>
<keyword evidence="2" id="KW-1185">Reference proteome</keyword>
<gene>
    <name evidence="1" type="ORF">EZI54_02845</name>
</gene>
<dbReference type="EMBL" id="SJDL01000003">
    <property type="protein sequence ID" value="TBW58824.1"/>
    <property type="molecule type" value="Genomic_DNA"/>
</dbReference>
<dbReference type="InterPro" id="IPR010352">
    <property type="entry name" value="DUF945"/>
</dbReference>
<reference evidence="1 2" key="1">
    <citation type="submission" date="2019-02" db="EMBL/GenBank/DDBJ databases">
        <title>Marinobacter halodurans sp. nov., a marine bacterium isolated from sea tidal flat.</title>
        <authorList>
            <person name="Yoo Y."/>
            <person name="Lee D.W."/>
            <person name="Kim B.S."/>
            <person name="Kim J.-J."/>
        </authorList>
    </citation>
    <scope>NUCLEOTIDE SEQUENCE [LARGE SCALE GENOMIC DNA]</scope>
    <source>
        <strain evidence="1 2">YJ-S3-2</strain>
    </source>
</reference>
<protein>
    <submittedName>
        <fullName evidence="1">DUF945 domain-containing protein</fullName>
    </submittedName>
</protein>
<sequence>MKKWILAGVLVLVVIVAAPYGVGVLTQQQWGEAVSRVNHDQPLVHMVTDRYDRHFFGADIHGEIEVMDPETGESHRIPYTGDVSHGVLSSSVELKPVADSEPMLKTLFPKELPKVTLTTWLWGTLEADFSVPAIDLVDDDTGETLNSAEAYGWAKVTDAGDHVELNLNWPGMVVRSDAIRASFDNLQLSQEGDRVAGSLWSGDAALTVEKVGYVEGDQADVSLENLQLTGNTQPEKDDTRVSSHSALTLDAVKVGDASYGPHRIEFNLDNLDVDAWLNFQSVATEIQMMQAQPDPTLSQQALFQKQMMLMQRFSSAAKAVAAAGLTIGMPTIDLKSADGDIQGHWSLSHPEVPKAKQADMPLIVQQLTGELELSVPVALLEEDPDLSRNLQGLVQQGILKRDGDVYRINARLDKMMLDINGQSYPLPPLI</sequence>
<name>A0ABY1ZTX5_9GAMM</name>
<dbReference type="Pfam" id="PF06097">
    <property type="entry name" value="DUF945"/>
    <property type="match status" value="1"/>
</dbReference>
<comment type="caution">
    <text evidence="1">The sequence shown here is derived from an EMBL/GenBank/DDBJ whole genome shotgun (WGS) entry which is preliminary data.</text>
</comment>
<dbReference type="RefSeq" id="WP_131478832.1">
    <property type="nucleotide sequence ID" value="NZ_SJDL01000003.1"/>
</dbReference>
<proteinExistence type="predicted"/>
<evidence type="ECO:0000313" key="2">
    <source>
        <dbReference type="Proteomes" id="UP000313645"/>
    </source>
</evidence>
<organism evidence="1 2">
    <name type="scientific">Marinobacter halodurans</name>
    <dbReference type="NCBI Taxonomy" id="2528979"/>
    <lineage>
        <taxon>Bacteria</taxon>
        <taxon>Pseudomonadati</taxon>
        <taxon>Pseudomonadota</taxon>
        <taxon>Gammaproteobacteria</taxon>
        <taxon>Pseudomonadales</taxon>
        <taxon>Marinobacteraceae</taxon>
        <taxon>Marinobacter</taxon>
    </lineage>
</organism>
<dbReference type="Proteomes" id="UP000313645">
    <property type="component" value="Unassembled WGS sequence"/>
</dbReference>